<reference evidence="4" key="1">
    <citation type="submission" date="2017-11" db="EMBL/GenBank/DDBJ databases">
        <authorList>
            <person name="Watanabe M."/>
            <person name="Kojima H."/>
        </authorList>
    </citation>
    <scope>NUCLEOTIDE SEQUENCE [LARGE SCALE GENOMIC DNA]</scope>
    <source>
        <strain evidence="4">Tokyo 01</strain>
    </source>
</reference>
<keyword evidence="1" id="KW-0051">Antiviral defense</keyword>
<evidence type="ECO:0000313" key="4">
    <source>
        <dbReference type="Proteomes" id="UP000288096"/>
    </source>
</evidence>
<dbReference type="InterPro" id="IPR023825">
    <property type="entry name" value="CRISPR-assoc_RAMP_BGP1436"/>
</dbReference>
<feature type="domain" description="CRISPR type III-associated protein" evidence="2">
    <location>
        <begin position="103"/>
        <end position="285"/>
    </location>
</feature>
<dbReference type="OrthoDB" id="5362408at2"/>
<dbReference type="InterPro" id="IPR005537">
    <property type="entry name" value="RAMP_III_fam"/>
</dbReference>
<gene>
    <name evidence="3" type="ORF">DENIS_4127</name>
</gene>
<evidence type="ECO:0000313" key="3">
    <source>
        <dbReference type="EMBL" id="GBC63134.1"/>
    </source>
</evidence>
<comment type="caution">
    <text evidence="3">The sequence shown here is derived from an EMBL/GenBank/DDBJ whole genome shotgun (WGS) entry which is preliminary data.</text>
</comment>
<dbReference type="Pfam" id="PF03787">
    <property type="entry name" value="RAMPs"/>
    <property type="match status" value="1"/>
</dbReference>
<evidence type="ECO:0000256" key="1">
    <source>
        <dbReference type="ARBA" id="ARBA00023118"/>
    </source>
</evidence>
<keyword evidence="4" id="KW-1185">Reference proteome</keyword>
<protein>
    <submittedName>
        <fullName evidence="3">TIGR03986 family CRISPR-associated RAMP protein</fullName>
    </submittedName>
</protein>
<dbReference type="Proteomes" id="UP000288096">
    <property type="component" value="Unassembled WGS sequence"/>
</dbReference>
<dbReference type="NCBIfam" id="TIGR03986">
    <property type="entry name" value="TIGR03986 family CRISPR-associated RAMP protein"/>
    <property type="match status" value="1"/>
</dbReference>
<sequence>MKNQSLNSKDANLLKQLEKSPNGVPCFYIVDDAGEVVSFGHTGMFRLAYEKTIGEHVPENLRFMRYEITPDDIEQLRDADVPSEIIEKLEGLEKKIFFKNEFHEKLDNILKGRDQEYRSLILKHAGKYDIAQAIFGNTEAFSGRVFFEDAFMSAEQNPKDVLLDTNIPQILGTPKPTTFQHYLVQESDDLKNLSHYNDNTSIRGNKMYWHQPGKDWVERRDDMRSKKNITTKITPVKEGNRFQGRIRFENLSEVELGALLFALELPEGCFHKLGMGKPIGLGSVEIRPKLHISDRRKRYENLFYEWEKENSETDDTSKYKKEFEQYVLQQIGESNGELWKTDRLYELKIMLNFRLVQSAENRNKVRYMQIEGKNKNEYKERPVLPKPSRIRN</sequence>
<reference evidence="4" key="2">
    <citation type="submission" date="2019-01" db="EMBL/GenBank/DDBJ databases">
        <title>Genome sequence of Desulfonema ishimotonii strain Tokyo 01.</title>
        <authorList>
            <person name="Fukui M."/>
        </authorList>
    </citation>
    <scope>NUCLEOTIDE SEQUENCE [LARGE SCALE GENOMIC DNA]</scope>
    <source>
        <strain evidence="4">Tokyo 01</strain>
    </source>
</reference>
<accession>A0A401G1P8</accession>
<proteinExistence type="predicted"/>
<dbReference type="EMBL" id="BEXT01000001">
    <property type="protein sequence ID" value="GBC63134.1"/>
    <property type="molecule type" value="Genomic_DNA"/>
</dbReference>
<dbReference type="AlphaFoldDB" id="A0A401G1P8"/>
<organism evidence="3 4">
    <name type="scientific">Desulfonema ishimotonii</name>
    <dbReference type="NCBI Taxonomy" id="45657"/>
    <lineage>
        <taxon>Bacteria</taxon>
        <taxon>Pseudomonadati</taxon>
        <taxon>Thermodesulfobacteriota</taxon>
        <taxon>Desulfobacteria</taxon>
        <taxon>Desulfobacterales</taxon>
        <taxon>Desulfococcaceae</taxon>
        <taxon>Desulfonema</taxon>
    </lineage>
</organism>
<evidence type="ECO:0000259" key="2">
    <source>
        <dbReference type="Pfam" id="PF03787"/>
    </source>
</evidence>
<name>A0A401G1P8_9BACT</name>